<feature type="binding site" evidence="7">
    <location>
        <position position="50"/>
    </location>
    <ligand>
        <name>ATP</name>
        <dbReference type="ChEBI" id="CHEBI:30616"/>
    </ligand>
</feature>
<keyword evidence="2" id="KW-0723">Serine/threonine-protein kinase</keyword>
<evidence type="ECO:0000256" key="5">
    <source>
        <dbReference type="ARBA" id="ARBA00022777"/>
    </source>
</evidence>
<dbReference type="EMBL" id="JYIW01000020">
    <property type="protein sequence ID" value="KJL30295.1"/>
    <property type="molecule type" value="Genomic_DNA"/>
</dbReference>
<evidence type="ECO:0000256" key="7">
    <source>
        <dbReference type="PROSITE-ProRule" id="PRU10141"/>
    </source>
</evidence>
<accession>A0A0F0LDE6</accession>
<dbReference type="PROSITE" id="PS00107">
    <property type="entry name" value="PROTEIN_KINASE_ATP"/>
    <property type="match status" value="1"/>
</dbReference>
<gene>
    <name evidence="10" type="primary">prkC</name>
    <name evidence="10" type="ORF">RS83_01045</name>
</gene>
<feature type="transmembrane region" description="Helical" evidence="8">
    <location>
        <begin position="339"/>
        <end position="360"/>
    </location>
</feature>
<keyword evidence="6 7" id="KW-0067">ATP-binding</keyword>
<keyword evidence="3 10" id="KW-0808">Transferase</keyword>
<evidence type="ECO:0000313" key="11">
    <source>
        <dbReference type="Proteomes" id="UP000033640"/>
    </source>
</evidence>
<dbReference type="Gene3D" id="1.10.510.10">
    <property type="entry name" value="Transferase(Phosphotransferase) domain 1"/>
    <property type="match status" value="1"/>
</dbReference>
<protein>
    <recommendedName>
        <fullName evidence="1">non-specific serine/threonine protein kinase</fullName>
        <ecNumber evidence="1">2.7.11.1</ecNumber>
    </recommendedName>
</protein>
<dbReference type="SMART" id="SM00220">
    <property type="entry name" value="S_TKc"/>
    <property type="match status" value="1"/>
</dbReference>
<dbReference type="Gene3D" id="3.30.200.20">
    <property type="entry name" value="Phosphorylase Kinase, domain 1"/>
    <property type="match status" value="1"/>
</dbReference>
<dbReference type="Pfam" id="PF00069">
    <property type="entry name" value="Pkinase"/>
    <property type="match status" value="1"/>
</dbReference>
<sequence length="392" mass="40689">MPEAAFQRAGDLTGHLLDDRYALVDRLGEGGMGVVYRARDSMLGRDVAVKVFRDGATEIARTASETQLLAALNHPALVTLYDAHVDAAETRYLVMEYVDGPTLQARLDQGPLSPAATQRIARDLGEALHVVHQAGIVHRDVKPANVLLRAPGIPGAEFRAKLADFGIAYLVDTTRLTTPGTIIGSAAYLSPEQVVGGTPLPSSDIYSLGLVLLEALTGARAFAQQGMHEAVLARLSQDPVIPSSVGHQWGTLLTAMTARDPAHRPTAVDVITRVEQLDAAPRASASASASVSTATVAVPSAASAPAPTVALPPDSTTESVAAVDSSTSTTVPANRGRRWLAPLLIAAGLAVLVGGGVLLWGGGDGPDTRPALPAVEEPLAAHLQQLLDSVSP</sequence>
<dbReference type="PANTHER" id="PTHR43289">
    <property type="entry name" value="MITOGEN-ACTIVATED PROTEIN KINASE KINASE KINASE 20-RELATED"/>
    <property type="match status" value="1"/>
</dbReference>
<dbReference type="Proteomes" id="UP000033640">
    <property type="component" value="Unassembled WGS sequence"/>
</dbReference>
<dbReference type="EC" id="2.7.11.1" evidence="1"/>
<keyword evidence="4 7" id="KW-0547">Nucleotide-binding</keyword>
<proteinExistence type="predicted"/>
<evidence type="ECO:0000313" key="10">
    <source>
        <dbReference type="EMBL" id="KJL30295.1"/>
    </source>
</evidence>
<evidence type="ECO:0000256" key="4">
    <source>
        <dbReference type="ARBA" id="ARBA00022741"/>
    </source>
</evidence>
<evidence type="ECO:0000259" key="9">
    <source>
        <dbReference type="PROSITE" id="PS50011"/>
    </source>
</evidence>
<dbReference type="PROSITE" id="PS00108">
    <property type="entry name" value="PROTEIN_KINASE_ST"/>
    <property type="match status" value="1"/>
</dbReference>
<dbReference type="InterPro" id="IPR008271">
    <property type="entry name" value="Ser/Thr_kinase_AS"/>
</dbReference>
<keyword evidence="8" id="KW-0812">Transmembrane</keyword>
<organism evidence="10 11">
    <name type="scientific">Microbacterium oxydans</name>
    <dbReference type="NCBI Taxonomy" id="82380"/>
    <lineage>
        <taxon>Bacteria</taxon>
        <taxon>Bacillati</taxon>
        <taxon>Actinomycetota</taxon>
        <taxon>Actinomycetes</taxon>
        <taxon>Micrococcales</taxon>
        <taxon>Microbacteriaceae</taxon>
        <taxon>Microbacterium</taxon>
    </lineage>
</organism>
<dbReference type="AlphaFoldDB" id="A0A0F0LDE6"/>
<dbReference type="RefSeq" id="WP_045278454.1">
    <property type="nucleotide sequence ID" value="NZ_JYIW01000020.1"/>
</dbReference>
<dbReference type="InterPro" id="IPR011009">
    <property type="entry name" value="Kinase-like_dom_sf"/>
</dbReference>
<evidence type="ECO:0000256" key="8">
    <source>
        <dbReference type="SAM" id="Phobius"/>
    </source>
</evidence>
<evidence type="ECO:0000256" key="1">
    <source>
        <dbReference type="ARBA" id="ARBA00012513"/>
    </source>
</evidence>
<keyword evidence="8" id="KW-1133">Transmembrane helix</keyword>
<reference evidence="10 11" key="1">
    <citation type="submission" date="2015-02" db="EMBL/GenBank/DDBJ databases">
        <title>Draft genome sequences of ten Microbacterium spp. with emphasis on heavy metal contaminated environments.</title>
        <authorList>
            <person name="Corretto E."/>
        </authorList>
    </citation>
    <scope>NUCLEOTIDE SEQUENCE [LARGE SCALE GENOMIC DNA]</scope>
    <source>
        <strain evidence="10 11">BEL4b</strain>
    </source>
</reference>
<feature type="domain" description="Protein kinase" evidence="9">
    <location>
        <begin position="21"/>
        <end position="277"/>
    </location>
</feature>
<name>A0A0F0LDE6_9MICO</name>
<evidence type="ECO:0000256" key="3">
    <source>
        <dbReference type="ARBA" id="ARBA00022679"/>
    </source>
</evidence>
<dbReference type="InterPro" id="IPR000719">
    <property type="entry name" value="Prot_kinase_dom"/>
</dbReference>
<dbReference type="GO" id="GO:0005524">
    <property type="term" value="F:ATP binding"/>
    <property type="evidence" value="ECO:0007669"/>
    <property type="project" value="UniProtKB-UniRule"/>
</dbReference>
<dbReference type="PATRIC" id="fig|82380.11.peg.1076"/>
<keyword evidence="5 10" id="KW-0418">Kinase</keyword>
<dbReference type="SUPFAM" id="SSF56112">
    <property type="entry name" value="Protein kinase-like (PK-like)"/>
    <property type="match status" value="1"/>
</dbReference>
<dbReference type="PROSITE" id="PS50011">
    <property type="entry name" value="PROTEIN_KINASE_DOM"/>
    <property type="match status" value="1"/>
</dbReference>
<dbReference type="CDD" id="cd14014">
    <property type="entry name" value="STKc_PknB_like"/>
    <property type="match status" value="1"/>
</dbReference>
<dbReference type="GO" id="GO:0004674">
    <property type="term" value="F:protein serine/threonine kinase activity"/>
    <property type="evidence" value="ECO:0007669"/>
    <property type="project" value="UniProtKB-KW"/>
</dbReference>
<comment type="caution">
    <text evidence="10">The sequence shown here is derived from an EMBL/GenBank/DDBJ whole genome shotgun (WGS) entry which is preliminary data.</text>
</comment>
<evidence type="ECO:0000256" key="2">
    <source>
        <dbReference type="ARBA" id="ARBA00022527"/>
    </source>
</evidence>
<keyword evidence="8" id="KW-0472">Membrane</keyword>
<dbReference type="PANTHER" id="PTHR43289:SF6">
    <property type="entry name" value="SERINE_THREONINE-PROTEIN KINASE NEKL-3"/>
    <property type="match status" value="1"/>
</dbReference>
<dbReference type="InterPro" id="IPR017441">
    <property type="entry name" value="Protein_kinase_ATP_BS"/>
</dbReference>
<dbReference type="OrthoDB" id="9762169at2"/>
<evidence type="ECO:0000256" key="6">
    <source>
        <dbReference type="ARBA" id="ARBA00022840"/>
    </source>
</evidence>